<gene>
    <name evidence="1" type="ORF">PF021_04855</name>
</gene>
<evidence type="ECO:0000313" key="1">
    <source>
        <dbReference type="EMBL" id="MDA3969004.1"/>
    </source>
</evidence>
<evidence type="ECO:0000313" key="2">
    <source>
        <dbReference type="Proteomes" id="UP001210261"/>
    </source>
</evidence>
<organism evidence="1 2">
    <name type="scientific">Helicobacter ibis</name>
    <dbReference type="NCBI Taxonomy" id="2962633"/>
    <lineage>
        <taxon>Bacteria</taxon>
        <taxon>Pseudomonadati</taxon>
        <taxon>Campylobacterota</taxon>
        <taxon>Epsilonproteobacteria</taxon>
        <taxon>Campylobacterales</taxon>
        <taxon>Helicobacteraceae</taxon>
        <taxon>Helicobacter</taxon>
    </lineage>
</organism>
<name>A0ABT4VE79_9HELI</name>
<dbReference type="Proteomes" id="UP001210261">
    <property type="component" value="Unassembled WGS sequence"/>
</dbReference>
<comment type="caution">
    <text evidence="1">The sequence shown here is derived from an EMBL/GenBank/DDBJ whole genome shotgun (WGS) entry which is preliminary data.</text>
</comment>
<dbReference type="EMBL" id="JAQHXR010000002">
    <property type="protein sequence ID" value="MDA3969004.1"/>
    <property type="molecule type" value="Genomic_DNA"/>
</dbReference>
<sequence length="268" mass="30986">MKNTIIIRLEGSVVSQIGFVALYKYLTDKGYDVKFDTVTNSFRKVNNEATYCYDSLLRFIFPNLVFNYATKEEINEFQQYKIELITKESIYTLKAPLYIVGYGDMMPLILIYRDFLIANFKANNESLMQSISLDSNSCAFYIDDTLNLYHGSYGRKLSTDFIAKSMYVMNSLSSNIKFHFLVHDYGYFSQYIVPFLEKLPFISEFFVTSLEEALYFSMHTGGIISTTPLGALARILSNKCQYAIFRDYNKEIFDNFSNCILINDNGGR</sequence>
<reference evidence="1 2" key="1">
    <citation type="submission" date="2023-01" db="EMBL/GenBank/DDBJ databases">
        <title>Description of Helicobacter ibis sp. nov. isolated from faecal droppings of black-faced ibis (Theristicus melanopis).</title>
        <authorList>
            <person name="Lopez-Cantillo M."/>
            <person name="Vidal-Veuthey B."/>
            <person name="Mella A."/>
            <person name="De La Haba R."/>
            <person name="Collado L."/>
        </authorList>
    </citation>
    <scope>NUCLEOTIDE SEQUENCE [LARGE SCALE GENOMIC DNA]</scope>
    <source>
        <strain evidence="1 2">A82</strain>
    </source>
</reference>
<proteinExistence type="predicted"/>
<protein>
    <submittedName>
        <fullName evidence="1">Uncharacterized protein</fullName>
    </submittedName>
</protein>
<accession>A0ABT4VE79</accession>
<keyword evidence="2" id="KW-1185">Reference proteome</keyword>
<dbReference type="RefSeq" id="WP_271021295.1">
    <property type="nucleotide sequence ID" value="NZ_JAQHXR010000002.1"/>
</dbReference>